<feature type="transmembrane region" description="Helical" evidence="7">
    <location>
        <begin position="219"/>
        <end position="241"/>
    </location>
</feature>
<protein>
    <recommendedName>
        <fullName evidence="8">Major facilitator superfamily (MFS) profile domain-containing protein</fullName>
    </recommendedName>
</protein>
<feature type="transmembrane region" description="Helical" evidence="7">
    <location>
        <begin position="177"/>
        <end position="199"/>
    </location>
</feature>
<comment type="subcellular location">
    <subcellularLocation>
        <location evidence="1">Membrane</location>
        <topology evidence="1">Multi-pass membrane protein</topology>
    </subcellularLocation>
</comment>
<feature type="transmembrane region" description="Helical" evidence="7">
    <location>
        <begin position="119"/>
        <end position="137"/>
    </location>
</feature>
<dbReference type="PANTHER" id="PTHR23504:SF15">
    <property type="entry name" value="MAJOR FACILITATOR SUPERFAMILY (MFS) PROFILE DOMAIN-CONTAINING PROTEIN"/>
    <property type="match status" value="1"/>
</dbReference>
<sequence>MSHLVVSDELTPLIQNDNANTSIQDERSGNQIEDSERNQVETNESNTPTPLPLRAVSIIMLLRAMNPLAFEIIFPFINQMVLEVGVVDNPEEVGFYSGLIESIFSLVSLVTADHVGRKPIILWGTLAMALSTAFFGMSKTLLAMILTRCIGGATGSVWVATKTVMGEYTDRTNQGKAFQLITVAYRTGQILGLPLGGLLAHPERNFSPFRSRFWVENPFALPCFVSAAVAIVSVILGYFFLDETLKPKEKRYNNFESSEATDIDNHGGSSLKEILTPQVVGLLLNNTLMCFVSEVLFAL</sequence>
<dbReference type="PROSITE" id="PS00216">
    <property type="entry name" value="SUGAR_TRANSPORT_1"/>
    <property type="match status" value="1"/>
</dbReference>
<evidence type="ECO:0000256" key="3">
    <source>
        <dbReference type="ARBA" id="ARBA00022692"/>
    </source>
</evidence>
<dbReference type="Pfam" id="PF07690">
    <property type="entry name" value="MFS_1"/>
    <property type="match status" value="1"/>
</dbReference>
<accession>A0AAV5ASB1</accession>
<keyword evidence="5 7" id="KW-0472">Membrane</keyword>
<keyword evidence="2" id="KW-0813">Transport</keyword>
<evidence type="ECO:0000256" key="7">
    <source>
        <dbReference type="SAM" id="Phobius"/>
    </source>
</evidence>
<dbReference type="AlphaFoldDB" id="A0AAV5ASB1"/>
<evidence type="ECO:0000313" key="9">
    <source>
        <dbReference type="EMBL" id="GJJ15231.1"/>
    </source>
</evidence>
<evidence type="ECO:0000256" key="6">
    <source>
        <dbReference type="SAM" id="MobiDB-lite"/>
    </source>
</evidence>
<dbReference type="Proteomes" id="UP001050691">
    <property type="component" value="Unassembled WGS sequence"/>
</dbReference>
<keyword evidence="10" id="KW-1185">Reference proteome</keyword>
<keyword evidence="4 7" id="KW-1133">Transmembrane helix</keyword>
<dbReference type="EMBL" id="BPWL01000010">
    <property type="protein sequence ID" value="GJJ15231.1"/>
    <property type="molecule type" value="Genomic_DNA"/>
</dbReference>
<dbReference type="PROSITE" id="PS50850">
    <property type="entry name" value="MFS"/>
    <property type="match status" value="1"/>
</dbReference>
<organism evidence="9 10">
    <name type="scientific">Clathrus columnatus</name>
    <dbReference type="NCBI Taxonomy" id="1419009"/>
    <lineage>
        <taxon>Eukaryota</taxon>
        <taxon>Fungi</taxon>
        <taxon>Dikarya</taxon>
        <taxon>Basidiomycota</taxon>
        <taxon>Agaricomycotina</taxon>
        <taxon>Agaricomycetes</taxon>
        <taxon>Phallomycetidae</taxon>
        <taxon>Phallales</taxon>
        <taxon>Clathraceae</taxon>
        <taxon>Clathrus</taxon>
    </lineage>
</organism>
<gene>
    <name evidence="9" type="ORF">Clacol_009507</name>
</gene>
<dbReference type="PANTHER" id="PTHR23504">
    <property type="entry name" value="MAJOR FACILITATOR SUPERFAMILY DOMAIN-CONTAINING PROTEIN 10"/>
    <property type="match status" value="1"/>
</dbReference>
<keyword evidence="3 7" id="KW-0812">Transmembrane</keyword>
<dbReference type="PRINTS" id="PR01035">
    <property type="entry name" value="TCRTETA"/>
</dbReference>
<feature type="compositionally biased region" description="Basic and acidic residues" evidence="6">
    <location>
        <begin position="24"/>
        <end position="39"/>
    </location>
</feature>
<dbReference type="InterPro" id="IPR020846">
    <property type="entry name" value="MFS_dom"/>
</dbReference>
<dbReference type="SUPFAM" id="SSF103473">
    <property type="entry name" value="MFS general substrate transporter"/>
    <property type="match status" value="1"/>
</dbReference>
<evidence type="ECO:0000259" key="8">
    <source>
        <dbReference type="PROSITE" id="PS50850"/>
    </source>
</evidence>
<dbReference type="GO" id="GO:0022857">
    <property type="term" value="F:transmembrane transporter activity"/>
    <property type="evidence" value="ECO:0007669"/>
    <property type="project" value="InterPro"/>
</dbReference>
<dbReference type="InterPro" id="IPR036259">
    <property type="entry name" value="MFS_trans_sf"/>
</dbReference>
<reference evidence="9" key="1">
    <citation type="submission" date="2021-10" db="EMBL/GenBank/DDBJ databases">
        <title>De novo Genome Assembly of Clathrus columnatus (Basidiomycota, Fungi) Using Illumina and Nanopore Sequence Data.</title>
        <authorList>
            <person name="Ogiso-Tanaka E."/>
            <person name="Itagaki H."/>
            <person name="Hosoya T."/>
            <person name="Hosaka K."/>
        </authorList>
    </citation>
    <scope>NUCLEOTIDE SEQUENCE</scope>
    <source>
        <strain evidence="9">MO-923</strain>
    </source>
</reference>
<dbReference type="InterPro" id="IPR011701">
    <property type="entry name" value="MFS"/>
</dbReference>
<dbReference type="InterPro" id="IPR005829">
    <property type="entry name" value="Sugar_transporter_CS"/>
</dbReference>
<proteinExistence type="predicted"/>
<comment type="caution">
    <text evidence="9">The sequence shown here is derived from an EMBL/GenBank/DDBJ whole genome shotgun (WGS) entry which is preliminary data.</text>
</comment>
<dbReference type="InterPro" id="IPR001958">
    <property type="entry name" value="Tet-R_TetA/multi-R_MdtG-like"/>
</dbReference>
<dbReference type="GO" id="GO:0016020">
    <property type="term" value="C:membrane"/>
    <property type="evidence" value="ECO:0007669"/>
    <property type="project" value="UniProtKB-SubCell"/>
</dbReference>
<feature type="region of interest" description="Disordered" evidence="6">
    <location>
        <begin position="16"/>
        <end position="48"/>
    </location>
</feature>
<evidence type="ECO:0000256" key="4">
    <source>
        <dbReference type="ARBA" id="ARBA00022989"/>
    </source>
</evidence>
<evidence type="ECO:0000256" key="1">
    <source>
        <dbReference type="ARBA" id="ARBA00004141"/>
    </source>
</evidence>
<evidence type="ECO:0000313" key="10">
    <source>
        <dbReference type="Proteomes" id="UP001050691"/>
    </source>
</evidence>
<dbReference type="Gene3D" id="1.20.1250.20">
    <property type="entry name" value="MFS general substrate transporter like domains"/>
    <property type="match status" value="1"/>
</dbReference>
<evidence type="ECO:0000256" key="2">
    <source>
        <dbReference type="ARBA" id="ARBA00022448"/>
    </source>
</evidence>
<feature type="domain" description="Major facilitator superfamily (MFS) profile" evidence="8">
    <location>
        <begin position="55"/>
        <end position="299"/>
    </location>
</feature>
<evidence type="ECO:0000256" key="5">
    <source>
        <dbReference type="ARBA" id="ARBA00023136"/>
    </source>
</evidence>
<name>A0AAV5ASB1_9AGAM</name>